<dbReference type="EMBL" id="BMAV01008129">
    <property type="protein sequence ID" value="GFY51498.1"/>
    <property type="molecule type" value="Genomic_DNA"/>
</dbReference>
<dbReference type="OrthoDB" id="6460639at2759"/>
<dbReference type="AlphaFoldDB" id="A0A8X7C299"/>
<sequence>MRLIEDFNALPSLCFLAGTQIVIKVWNRREVTRSIDRWIHIYNAEVFNRNWKEVEDHVKALIQGIQGVPQDLLQQMKAICHLVGIHIVSIRHFAYFAPDSTNSELDFPIRYWTAYGTVNIKRLEEQLARINRTDIGVRYNLACNDCFDAIVEELFNLLTDHQRADFLTFDNQRELVSYWTRRQSNDLSTFENLISQNIFVIEHNYTAHQFAFLYTLLTGNKLGIEYFLNFLSRENYEVVAENHAHLIAVQYEKRTIYQFNLLSRPNSHIEDAVYFLLSKLSEQKRMQFLRKSPYSFLCMFLRYPFFGIFNTYAKLLVEDLRWQHISLLLNSIYRMEKLQIPFFGLHLFNDFWRVCPQSAKTDIKTSRENYVFHSESDFLSLVERINRAESS</sequence>
<accession>A0A8X7C299</accession>
<evidence type="ECO:0000313" key="2">
    <source>
        <dbReference type="Proteomes" id="UP000886998"/>
    </source>
</evidence>
<keyword evidence="2" id="KW-1185">Reference proteome</keyword>
<protein>
    <submittedName>
        <fullName evidence="1">Uncharacterized protein</fullName>
    </submittedName>
</protein>
<name>A0A8X7C299_9ARAC</name>
<reference evidence="1" key="1">
    <citation type="submission" date="2020-08" db="EMBL/GenBank/DDBJ databases">
        <title>Multicomponent nature underlies the extraordinary mechanical properties of spider dragline silk.</title>
        <authorList>
            <person name="Kono N."/>
            <person name="Nakamura H."/>
            <person name="Mori M."/>
            <person name="Yoshida Y."/>
            <person name="Ohtoshi R."/>
            <person name="Malay A.D."/>
            <person name="Moran D.A.P."/>
            <person name="Tomita M."/>
            <person name="Numata K."/>
            <person name="Arakawa K."/>
        </authorList>
    </citation>
    <scope>NUCLEOTIDE SEQUENCE</scope>
</reference>
<gene>
    <name evidence="1" type="ORF">TNIN_426601</name>
</gene>
<proteinExistence type="predicted"/>
<comment type="caution">
    <text evidence="1">The sequence shown here is derived from an EMBL/GenBank/DDBJ whole genome shotgun (WGS) entry which is preliminary data.</text>
</comment>
<organism evidence="1 2">
    <name type="scientific">Trichonephila inaurata madagascariensis</name>
    <dbReference type="NCBI Taxonomy" id="2747483"/>
    <lineage>
        <taxon>Eukaryota</taxon>
        <taxon>Metazoa</taxon>
        <taxon>Ecdysozoa</taxon>
        <taxon>Arthropoda</taxon>
        <taxon>Chelicerata</taxon>
        <taxon>Arachnida</taxon>
        <taxon>Araneae</taxon>
        <taxon>Araneomorphae</taxon>
        <taxon>Entelegynae</taxon>
        <taxon>Araneoidea</taxon>
        <taxon>Nephilidae</taxon>
        <taxon>Trichonephila</taxon>
        <taxon>Trichonephila inaurata</taxon>
    </lineage>
</organism>
<evidence type="ECO:0000313" key="1">
    <source>
        <dbReference type="EMBL" id="GFY51498.1"/>
    </source>
</evidence>
<dbReference type="Proteomes" id="UP000886998">
    <property type="component" value="Unassembled WGS sequence"/>
</dbReference>